<accession>A0A1B0ADT9</accession>
<evidence type="ECO:0000256" key="2">
    <source>
        <dbReference type="SAM" id="SignalP"/>
    </source>
</evidence>
<evidence type="ECO:0000313" key="4">
    <source>
        <dbReference type="Proteomes" id="UP000092445"/>
    </source>
</evidence>
<feature type="region of interest" description="Disordered" evidence="1">
    <location>
        <begin position="118"/>
        <end position="143"/>
    </location>
</feature>
<feature type="compositionally biased region" description="Basic and acidic residues" evidence="1">
    <location>
        <begin position="118"/>
        <end position="129"/>
    </location>
</feature>
<evidence type="ECO:0000256" key="1">
    <source>
        <dbReference type="SAM" id="MobiDB-lite"/>
    </source>
</evidence>
<keyword evidence="2" id="KW-0732">Signal</keyword>
<dbReference type="EnsemblMetazoa" id="GPAI042522-RA">
    <property type="protein sequence ID" value="GPAI042522-PA"/>
    <property type="gene ID" value="GPAI042522"/>
</dbReference>
<protein>
    <submittedName>
        <fullName evidence="3">Uncharacterized protein</fullName>
    </submittedName>
</protein>
<dbReference type="AlphaFoldDB" id="A0A1B0ADT9"/>
<reference evidence="4" key="1">
    <citation type="submission" date="2014-03" db="EMBL/GenBank/DDBJ databases">
        <authorList>
            <person name="Aksoy S."/>
            <person name="Warren W."/>
            <person name="Wilson R.K."/>
        </authorList>
    </citation>
    <scope>NUCLEOTIDE SEQUENCE [LARGE SCALE GENOMIC DNA]</scope>
    <source>
        <strain evidence="4">IAEA</strain>
    </source>
</reference>
<name>A0A1B0ADT9_GLOPL</name>
<keyword evidence="4" id="KW-1185">Reference proteome</keyword>
<dbReference type="Proteomes" id="UP000092445">
    <property type="component" value="Unassembled WGS sequence"/>
</dbReference>
<feature type="chain" id="PRO_5008403762" evidence="2">
    <location>
        <begin position="22"/>
        <end position="217"/>
    </location>
</feature>
<dbReference type="VEuPathDB" id="VectorBase:GPAI042522"/>
<evidence type="ECO:0000313" key="3">
    <source>
        <dbReference type="EnsemblMetazoa" id="GPAI042522-PA"/>
    </source>
</evidence>
<proteinExistence type="predicted"/>
<sequence length="217" mass="25257">MTELFVLKLKVLLGGVFVSLTYKNPCSIKLIAEKRTNPQHNSNHGLKGFNLVPTHWYTANTTRNQSFKPRTIKSSAVNVTHSLWLASRLVVFFENPWHDFIKVQLINRYRHRHRLPMKRKETNRNETRAKVRASSTTQQQRQHSVPVSYDVDGLLMLLMPATIFIAYTKGRFAYGLQLRYELMTDNTKQLKVVVKTVKSQSVHKYNCMRLYIATFSS</sequence>
<feature type="signal peptide" evidence="2">
    <location>
        <begin position="1"/>
        <end position="21"/>
    </location>
</feature>
<reference evidence="3" key="2">
    <citation type="submission" date="2020-05" db="UniProtKB">
        <authorList>
            <consortium name="EnsemblMetazoa"/>
        </authorList>
    </citation>
    <scope>IDENTIFICATION</scope>
    <source>
        <strain evidence="3">IAEA</strain>
    </source>
</reference>
<organism evidence="3 4">
    <name type="scientific">Glossina pallidipes</name>
    <name type="common">Tsetse fly</name>
    <dbReference type="NCBI Taxonomy" id="7398"/>
    <lineage>
        <taxon>Eukaryota</taxon>
        <taxon>Metazoa</taxon>
        <taxon>Ecdysozoa</taxon>
        <taxon>Arthropoda</taxon>
        <taxon>Hexapoda</taxon>
        <taxon>Insecta</taxon>
        <taxon>Pterygota</taxon>
        <taxon>Neoptera</taxon>
        <taxon>Endopterygota</taxon>
        <taxon>Diptera</taxon>
        <taxon>Brachycera</taxon>
        <taxon>Muscomorpha</taxon>
        <taxon>Hippoboscoidea</taxon>
        <taxon>Glossinidae</taxon>
        <taxon>Glossina</taxon>
    </lineage>
</organism>
<feature type="compositionally biased region" description="Polar residues" evidence="1">
    <location>
        <begin position="133"/>
        <end position="143"/>
    </location>
</feature>